<dbReference type="GO" id="GO:0019277">
    <property type="term" value="P:UDP-N-acetylgalactosamine biosynthetic process"/>
    <property type="evidence" value="ECO:0007669"/>
    <property type="project" value="InterPro"/>
</dbReference>
<evidence type="ECO:0000256" key="8">
    <source>
        <dbReference type="ARBA" id="ARBA00023306"/>
    </source>
</evidence>
<keyword evidence="5 17" id="KW-0808">Transferase</keyword>
<dbReference type="Proteomes" id="UP000326268">
    <property type="component" value="Unassembled WGS sequence"/>
</dbReference>
<dbReference type="EMBL" id="ML737895">
    <property type="protein sequence ID" value="KAE8358437.1"/>
    <property type="molecule type" value="Genomic_DNA"/>
</dbReference>
<evidence type="ECO:0000256" key="6">
    <source>
        <dbReference type="ARBA" id="ARBA00022960"/>
    </source>
</evidence>
<comment type="similarity">
    <text evidence="10">Belongs to the EPSP synthase family. MurA subfamily.</text>
</comment>
<keyword evidence="3" id="KW-0963">Cytoplasm</keyword>
<comment type="pathway">
    <text evidence="2">Cell wall biogenesis; peptidoglycan biosynthesis.</text>
</comment>
<dbReference type="GO" id="GO:0071555">
    <property type="term" value="P:cell wall organization"/>
    <property type="evidence" value="ECO:0007669"/>
    <property type="project" value="UniProtKB-KW"/>
</dbReference>
<dbReference type="PANTHER" id="PTHR43783">
    <property type="entry name" value="UDP-N-ACETYLGLUCOSAMINE 1-CARBOXYVINYLTRANSFERASE"/>
    <property type="match status" value="1"/>
</dbReference>
<organism evidence="17 18">
    <name type="scientific">Aspergillus caelatus</name>
    <dbReference type="NCBI Taxonomy" id="61420"/>
    <lineage>
        <taxon>Eukaryota</taxon>
        <taxon>Fungi</taxon>
        <taxon>Dikarya</taxon>
        <taxon>Ascomycota</taxon>
        <taxon>Pezizomycotina</taxon>
        <taxon>Eurotiomycetes</taxon>
        <taxon>Eurotiomycetidae</taxon>
        <taxon>Eurotiales</taxon>
        <taxon>Aspergillaceae</taxon>
        <taxon>Aspergillus</taxon>
        <taxon>Aspergillus subgen. Circumdati</taxon>
    </lineage>
</organism>
<evidence type="ECO:0000256" key="2">
    <source>
        <dbReference type="ARBA" id="ARBA00004752"/>
    </source>
</evidence>
<sequence>MPNVITIDGGQDVTGEVQVSGSKNAGLPLMAATLLAAGPSTLHGLPPVSDIKRIGSILQYLGADVTQVSDNLLNIDTTNAMSLSVPAQLTHSLRASILFLGPLVARFGHAYLSFPGGCSIGTRPVEEHIEGLRKLGARVSVTDTHIEAHASQLQGATIYMQTPSVTGTMNLIMAACLARGVTHIHNAAREPEVGDLINFLVHMGVEIHGTGTDHLVIHGRSTLPLSPCQYHVMENRIEVGTFLILGAICGNPLTVYPCHPEQHVILIKKVKAVGARVHIADNSITVRKAKRPLAVDIITGPYPAFPTDLQPQFMVLLCLAQGTSHVIESIFERRFGQCFGLQAMGAGIRVCEQTAIISGVERLSGALVFGSDLRATASLILAAVVGRGRSVVGGVKYLDRGYYNLKRKLAKIGVIVERLDI</sequence>
<dbReference type="EC" id="2.5.1.7" evidence="11"/>
<dbReference type="InterPro" id="IPR005750">
    <property type="entry name" value="UDP_GlcNAc_COvinyl_MurA"/>
</dbReference>
<evidence type="ECO:0000256" key="13">
    <source>
        <dbReference type="ARBA" id="ARBA00042443"/>
    </source>
</evidence>
<evidence type="ECO:0000313" key="18">
    <source>
        <dbReference type="Proteomes" id="UP000326268"/>
    </source>
</evidence>
<gene>
    <name evidence="17" type="ORF">BDV27DRAFT_169411</name>
</gene>
<keyword evidence="4" id="KW-0132">Cell division</keyword>
<evidence type="ECO:0000256" key="9">
    <source>
        <dbReference type="ARBA" id="ARBA00023316"/>
    </source>
</evidence>
<dbReference type="OrthoDB" id="1718875at2759"/>
<keyword evidence="7" id="KW-0573">Peptidoglycan synthesis</keyword>
<evidence type="ECO:0000256" key="7">
    <source>
        <dbReference type="ARBA" id="ARBA00022984"/>
    </source>
</evidence>
<evidence type="ECO:0000256" key="11">
    <source>
        <dbReference type="ARBA" id="ARBA00039108"/>
    </source>
</evidence>
<keyword evidence="6" id="KW-0133">Cell shape</keyword>
<dbReference type="CDD" id="cd01555">
    <property type="entry name" value="UdpNAET"/>
    <property type="match status" value="1"/>
</dbReference>
<keyword evidence="8" id="KW-0131">Cell cycle</keyword>
<dbReference type="GO" id="GO:0008760">
    <property type="term" value="F:UDP-N-acetylglucosamine 1-carboxyvinyltransferase activity"/>
    <property type="evidence" value="ECO:0007669"/>
    <property type="project" value="UniProtKB-EC"/>
</dbReference>
<proteinExistence type="inferred from homology"/>
<dbReference type="NCBIfam" id="NF006873">
    <property type="entry name" value="PRK09369.1"/>
    <property type="match status" value="1"/>
</dbReference>
<feature type="domain" description="Enolpyruvate transferase" evidence="16">
    <location>
        <begin position="8"/>
        <end position="409"/>
    </location>
</feature>
<evidence type="ECO:0000256" key="14">
    <source>
        <dbReference type="ARBA" id="ARBA00042842"/>
    </source>
</evidence>
<dbReference type="Gene3D" id="3.65.10.10">
    <property type="entry name" value="Enolpyruvate transferase domain"/>
    <property type="match status" value="2"/>
</dbReference>
<dbReference type="InterPro" id="IPR036968">
    <property type="entry name" value="Enolpyruvate_Tfrase_sf"/>
</dbReference>
<dbReference type="GO" id="GO:0005737">
    <property type="term" value="C:cytoplasm"/>
    <property type="evidence" value="ECO:0007669"/>
    <property type="project" value="UniProtKB-SubCell"/>
</dbReference>
<evidence type="ECO:0000256" key="5">
    <source>
        <dbReference type="ARBA" id="ARBA00022679"/>
    </source>
</evidence>
<dbReference type="GeneID" id="43659471"/>
<dbReference type="GO" id="GO:0051301">
    <property type="term" value="P:cell division"/>
    <property type="evidence" value="ECO:0007669"/>
    <property type="project" value="UniProtKB-KW"/>
</dbReference>
<dbReference type="Pfam" id="PF00275">
    <property type="entry name" value="EPSP_synthase"/>
    <property type="match status" value="1"/>
</dbReference>
<dbReference type="InterPro" id="IPR050068">
    <property type="entry name" value="MurA_subfamily"/>
</dbReference>
<reference evidence="17 18" key="1">
    <citation type="submission" date="2019-04" db="EMBL/GenBank/DDBJ databases">
        <title>Friends and foes A comparative genomics studyof 23 Aspergillus species from section Flavi.</title>
        <authorList>
            <consortium name="DOE Joint Genome Institute"/>
            <person name="Kjaerbolling I."/>
            <person name="Vesth T."/>
            <person name="Frisvad J.C."/>
            <person name="Nybo J.L."/>
            <person name="Theobald S."/>
            <person name="Kildgaard S."/>
            <person name="Isbrandt T."/>
            <person name="Kuo A."/>
            <person name="Sato A."/>
            <person name="Lyhne E.K."/>
            <person name="Kogle M.E."/>
            <person name="Wiebenga A."/>
            <person name="Kun R.S."/>
            <person name="Lubbers R.J."/>
            <person name="Makela M.R."/>
            <person name="Barry K."/>
            <person name="Chovatia M."/>
            <person name="Clum A."/>
            <person name="Daum C."/>
            <person name="Haridas S."/>
            <person name="He G."/>
            <person name="LaButti K."/>
            <person name="Lipzen A."/>
            <person name="Mondo S."/>
            <person name="Riley R."/>
            <person name="Salamov A."/>
            <person name="Simmons B.A."/>
            <person name="Magnuson J.K."/>
            <person name="Henrissat B."/>
            <person name="Mortensen U.H."/>
            <person name="Larsen T.O."/>
            <person name="Devries R.P."/>
            <person name="Grigoriev I.V."/>
            <person name="Machida M."/>
            <person name="Baker S.E."/>
            <person name="Andersen M.R."/>
        </authorList>
    </citation>
    <scope>NUCLEOTIDE SEQUENCE [LARGE SCALE GENOMIC DNA]</scope>
    <source>
        <strain evidence="17 18">CBS 763.97</strain>
    </source>
</reference>
<evidence type="ECO:0000259" key="16">
    <source>
        <dbReference type="Pfam" id="PF00275"/>
    </source>
</evidence>
<comment type="subcellular location">
    <subcellularLocation>
        <location evidence="1">Cytoplasm</location>
    </subcellularLocation>
</comment>
<comment type="catalytic activity">
    <reaction evidence="15">
        <text>phosphoenolpyruvate + UDP-N-acetyl-alpha-D-glucosamine = UDP-N-acetyl-3-O-(1-carboxyvinyl)-alpha-D-glucosamine + phosphate</text>
        <dbReference type="Rhea" id="RHEA:18681"/>
        <dbReference type="ChEBI" id="CHEBI:43474"/>
        <dbReference type="ChEBI" id="CHEBI:57705"/>
        <dbReference type="ChEBI" id="CHEBI:58702"/>
        <dbReference type="ChEBI" id="CHEBI:68483"/>
        <dbReference type="EC" id="2.5.1.7"/>
    </reaction>
</comment>
<dbReference type="InterPro" id="IPR013792">
    <property type="entry name" value="RNA3'P_cycl/enolpyr_Trfase_a/b"/>
</dbReference>
<evidence type="ECO:0000256" key="10">
    <source>
        <dbReference type="ARBA" id="ARBA00038367"/>
    </source>
</evidence>
<dbReference type="SUPFAM" id="SSF55205">
    <property type="entry name" value="EPT/RTPC-like"/>
    <property type="match status" value="1"/>
</dbReference>
<evidence type="ECO:0000256" key="1">
    <source>
        <dbReference type="ARBA" id="ARBA00004496"/>
    </source>
</evidence>
<evidence type="ECO:0000256" key="4">
    <source>
        <dbReference type="ARBA" id="ARBA00022618"/>
    </source>
</evidence>
<accession>A0A5N6ZLE6</accession>
<keyword evidence="9" id="KW-0961">Cell wall biogenesis/degradation</keyword>
<dbReference type="HAMAP" id="MF_00111">
    <property type="entry name" value="MurA"/>
    <property type="match status" value="1"/>
</dbReference>
<evidence type="ECO:0000256" key="12">
    <source>
        <dbReference type="ARBA" id="ARBA00039754"/>
    </source>
</evidence>
<dbReference type="NCBIfam" id="TIGR01072">
    <property type="entry name" value="murA"/>
    <property type="match status" value="1"/>
</dbReference>
<dbReference type="PANTHER" id="PTHR43783:SF1">
    <property type="entry name" value="UDP-N-ACETYLGLUCOSAMINE 1-CARBOXYVINYLTRANSFERASE"/>
    <property type="match status" value="1"/>
</dbReference>
<protein>
    <recommendedName>
        <fullName evidence="12">UDP-N-acetylglucosamine 1-carboxyvinyltransferase</fullName>
        <ecNumber evidence="11">2.5.1.7</ecNumber>
    </recommendedName>
    <alternativeName>
        <fullName evidence="13">Enoylpyruvate transferase</fullName>
    </alternativeName>
    <alternativeName>
        <fullName evidence="14">UDP-N-acetylglucosamine enolpyruvyl transferase</fullName>
    </alternativeName>
</protein>
<name>A0A5N6ZLE6_9EURO</name>
<evidence type="ECO:0000256" key="15">
    <source>
        <dbReference type="ARBA" id="ARBA00047527"/>
    </source>
</evidence>
<keyword evidence="17" id="KW-0670">Pyruvate</keyword>
<evidence type="ECO:0000313" key="17">
    <source>
        <dbReference type="EMBL" id="KAE8358437.1"/>
    </source>
</evidence>
<evidence type="ECO:0000256" key="3">
    <source>
        <dbReference type="ARBA" id="ARBA00022490"/>
    </source>
</evidence>
<dbReference type="GO" id="GO:0008360">
    <property type="term" value="P:regulation of cell shape"/>
    <property type="evidence" value="ECO:0007669"/>
    <property type="project" value="UniProtKB-KW"/>
</dbReference>
<dbReference type="RefSeq" id="XP_031921518.1">
    <property type="nucleotide sequence ID" value="XM_032075025.1"/>
</dbReference>
<dbReference type="InterPro" id="IPR001986">
    <property type="entry name" value="Enolpyruvate_Tfrase_dom"/>
</dbReference>
<dbReference type="AlphaFoldDB" id="A0A5N6ZLE6"/>
<keyword evidence="18" id="KW-1185">Reference proteome</keyword>